<protein>
    <submittedName>
        <fullName evidence="2">Uncharacterized protein</fullName>
    </submittedName>
</protein>
<reference evidence="2 3" key="1">
    <citation type="journal article" date="2023" name="Plants (Basel)">
        <title>Bridging the Gap: Combining Genomics and Transcriptomics Approaches to Understand Stylosanthes scabra, an Orphan Legume from the Brazilian Caatinga.</title>
        <authorList>
            <person name="Ferreira-Neto J.R.C."/>
            <person name="da Silva M.D."/>
            <person name="Binneck E."/>
            <person name="de Melo N.F."/>
            <person name="da Silva R.H."/>
            <person name="de Melo A.L.T.M."/>
            <person name="Pandolfi V."/>
            <person name="Bustamante F.O."/>
            <person name="Brasileiro-Vidal A.C."/>
            <person name="Benko-Iseppon A.M."/>
        </authorList>
    </citation>
    <scope>NUCLEOTIDE SEQUENCE [LARGE SCALE GENOMIC DNA]</scope>
    <source>
        <tissue evidence="2">Leaves</tissue>
    </source>
</reference>
<keyword evidence="3" id="KW-1185">Reference proteome</keyword>
<organism evidence="2 3">
    <name type="scientific">Stylosanthes scabra</name>
    <dbReference type="NCBI Taxonomy" id="79078"/>
    <lineage>
        <taxon>Eukaryota</taxon>
        <taxon>Viridiplantae</taxon>
        <taxon>Streptophyta</taxon>
        <taxon>Embryophyta</taxon>
        <taxon>Tracheophyta</taxon>
        <taxon>Spermatophyta</taxon>
        <taxon>Magnoliopsida</taxon>
        <taxon>eudicotyledons</taxon>
        <taxon>Gunneridae</taxon>
        <taxon>Pentapetalae</taxon>
        <taxon>rosids</taxon>
        <taxon>fabids</taxon>
        <taxon>Fabales</taxon>
        <taxon>Fabaceae</taxon>
        <taxon>Papilionoideae</taxon>
        <taxon>50 kb inversion clade</taxon>
        <taxon>dalbergioids sensu lato</taxon>
        <taxon>Dalbergieae</taxon>
        <taxon>Pterocarpus clade</taxon>
        <taxon>Stylosanthes</taxon>
    </lineage>
</organism>
<feature type="region of interest" description="Disordered" evidence="1">
    <location>
        <begin position="29"/>
        <end position="49"/>
    </location>
</feature>
<dbReference type="Proteomes" id="UP001341840">
    <property type="component" value="Unassembled WGS sequence"/>
</dbReference>
<evidence type="ECO:0000256" key="1">
    <source>
        <dbReference type="SAM" id="MobiDB-lite"/>
    </source>
</evidence>
<comment type="caution">
    <text evidence="2">The sequence shown here is derived from an EMBL/GenBank/DDBJ whole genome shotgun (WGS) entry which is preliminary data.</text>
</comment>
<gene>
    <name evidence="2" type="ORF">PIB30_006415</name>
</gene>
<accession>A0ABU6T681</accession>
<dbReference type="EMBL" id="JASCZI010090634">
    <property type="protein sequence ID" value="MED6143463.1"/>
    <property type="molecule type" value="Genomic_DNA"/>
</dbReference>
<sequence length="120" mass="13785">MAAQTSFTNTIYELLTFIEKVKVHYRFVQPQSDDRDSDTAQTSSPQPSLMADVTLVFNTGKEIKREGEKNRTASFYAFRALDQKRRRLEMSSVSKNGTHQHAVNGDWARGQRELRFEILG</sequence>
<evidence type="ECO:0000313" key="3">
    <source>
        <dbReference type="Proteomes" id="UP001341840"/>
    </source>
</evidence>
<proteinExistence type="predicted"/>
<name>A0ABU6T681_9FABA</name>
<evidence type="ECO:0000313" key="2">
    <source>
        <dbReference type="EMBL" id="MED6143463.1"/>
    </source>
</evidence>